<accession>A0A077NCH1</accession>
<dbReference type="InterPro" id="IPR036259">
    <property type="entry name" value="MFS_trans_sf"/>
</dbReference>
<feature type="transmembrane region" description="Helical" evidence="6">
    <location>
        <begin position="348"/>
        <end position="374"/>
    </location>
</feature>
<dbReference type="Proteomes" id="UP000028511">
    <property type="component" value="Unassembled WGS sequence"/>
</dbReference>
<proteinExistence type="predicted"/>
<dbReference type="RefSeq" id="WP_038216839.1">
    <property type="nucleotide sequence ID" value="NZ_CAWLWN010000188.1"/>
</dbReference>
<keyword evidence="2" id="KW-1003">Cell membrane</keyword>
<comment type="caution">
    <text evidence="7">The sequence shown here is derived from an EMBL/GenBank/DDBJ whole genome shotgun (WGS) entry which is preliminary data.</text>
</comment>
<dbReference type="AlphaFoldDB" id="A0A077NCH1"/>
<keyword evidence="4 6" id="KW-1133">Transmembrane helix</keyword>
<feature type="transmembrane region" description="Helical" evidence="6">
    <location>
        <begin position="106"/>
        <end position="125"/>
    </location>
</feature>
<evidence type="ECO:0000256" key="5">
    <source>
        <dbReference type="ARBA" id="ARBA00023136"/>
    </source>
</evidence>
<feature type="transmembrane region" description="Helical" evidence="6">
    <location>
        <begin position="173"/>
        <end position="195"/>
    </location>
</feature>
<dbReference type="PANTHER" id="PTHR23513">
    <property type="entry name" value="INTEGRAL MEMBRANE EFFLUX PROTEIN-RELATED"/>
    <property type="match status" value="1"/>
</dbReference>
<keyword evidence="3 6" id="KW-0812">Transmembrane</keyword>
<evidence type="ECO:0000256" key="6">
    <source>
        <dbReference type="SAM" id="Phobius"/>
    </source>
</evidence>
<evidence type="ECO:0000313" key="7">
    <source>
        <dbReference type="EMBL" id="CDG96629.1"/>
    </source>
</evidence>
<dbReference type="GO" id="GO:0005886">
    <property type="term" value="C:plasma membrane"/>
    <property type="evidence" value="ECO:0007669"/>
    <property type="project" value="UniProtKB-SubCell"/>
</dbReference>
<evidence type="ECO:0000256" key="3">
    <source>
        <dbReference type="ARBA" id="ARBA00022692"/>
    </source>
</evidence>
<feature type="transmembrane region" description="Helical" evidence="6">
    <location>
        <begin position="293"/>
        <end position="309"/>
    </location>
</feature>
<feature type="transmembrane region" description="Helical" evidence="6">
    <location>
        <begin position="81"/>
        <end position="100"/>
    </location>
</feature>
<name>A0A077NCH1_XENBV</name>
<dbReference type="SUPFAM" id="SSF103473">
    <property type="entry name" value="MFS general substrate transporter"/>
    <property type="match status" value="1"/>
</dbReference>
<reference evidence="7" key="1">
    <citation type="submission" date="2013-07" db="EMBL/GenBank/DDBJ databases">
        <title>Sub-species coevolution in mutualistic symbiosis.</title>
        <authorList>
            <person name="Murfin K."/>
            <person name="Klassen J."/>
            <person name="Lee M."/>
            <person name="Forst S."/>
            <person name="Stock P."/>
            <person name="Goodrich-Blair H."/>
        </authorList>
    </citation>
    <scope>NUCLEOTIDE SEQUENCE [LARGE SCALE GENOMIC DNA]</scope>
    <source>
        <strain evidence="7">Puntauvense</strain>
    </source>
</reference>
<gene>
    <name evidence="7" type="ORF">XBP1_2170094</name>
</gene>
<dbReference type="Pfam" id="PF07690">
    <property type="entry name" value="MFS_1"/>
    <property type="match status" value="1"/>
</dbReference>
<dbReference type="HOGENOM" id="CLU_034180_15_4_6"/>
<dbReference type="GO" id="GO:0022857">
    <property type="term" value="F:transmembrane transporter activity"/>
    <property type="evidence" value="ECO:0007669"/>
    <property type="project" value="InterPro"/>
</dbReference>
<evidence type="ECO:0000256" key="4">
    <source>
        <dbReference type="ARBA" id="ARBA00022989"/>
    </source>
</evidence>
<dbReference type="PANTHER" id="PTHR23513:SF6">
    <property type="entry name" value="MAJOR FACILITATOR SUPERFAMILY ASSOCIATED DOMAIN-CONTAINING PROTEIN"/>
    <property type="match status" value="1"/>
</dbReference>
<protein>
    <submittedName>
        <fullName evidence="7">Major facilitator family transporter</fullName>
    </submittedName>
</protein>
<evidence type="ECO:0000256" key="2">
    <source>
        <dbReference type="ARBA" id="ARBA00022475"/>
    </source>
</evidence>
<comment type="subcellular location">
    <subcellularLocation>
        <location evidence="1">Cell membrane</location>
        <topology evidence="1">Multi-pass membrane protein</topology>
    </subcellularLocation>
</comment>
<feature type="transmembrane region" description="Helical" evidence="6">
    <location>
        <begin position="21"/>
        <end position="44"/>
    </location>
</feature>
<feature type="transmembrane region" description="Helical" evidence="6">
    <location>
        <begin position="50"/>
        <end position="69"/>
    </location>
</feature>
<feature type="transmembrane region" description="Helical" evidence="6">
    <location>
        <begin position="380"/>
        <end position="400"/>
    </location>
</feature>
<keyword evidence="5 6" id="KW-0472">Membrane</keyword>
<dbReference type="Gene3D" id="1.20.1250.20">
    <property type="entry name" value="MFS general substrate transporter like domains"/>
    <property type="match status" value="1"/>
</dbReference>
<dbReference type="InterPro" id="IPR011701">
    <property type="entry name" value="MFS"/>
</dbReference>
<feature type="transmembrane region" description="Helical" evidence="6">
    <location>
        <begin position="259"/>
        <end position="281"/>
    </location>
</feature>
<feature type="transmembrane region" description="Helical" evidence="6">
    <location>
        <begin position="216"/>
        <end position="239"/>
    </location>
</feature>
<feature type="transmembrane region" description="Helical" evidence="6">
    <location>
        <begin position="146"/>
        <end position="167"/>
    </location>
</feature>
<dbReference type="EMBL" id="CBSW010000132">
    <property type="protein sequence ID" value="CDG96629.1"/>
    <property type="molecule type" value="Genomic_DNA"/>
</dbReference>
<evidence type="ECO:0000256" key="1">
    <source>
        <dbReference type="ARBA" id="ARBA00004651"/>
    </source>
</evidence>
<sequence>MSSQEISLNLRWSGLNALLIVSARFVSDFGAFLNMVALSTYVYLLSDSVMHVSIFLACRVAGGIIASLIGTPFFRRFAGRWPLVCFDLLRVILLSLLLVIPASQQLLILPMIAFGIGLGNSMFAIGLNSQLPYWVHASQRISTNSWLTSVAATGAVLGSLVSGLLVASSGYEIVFIVNIITYLLAAFLIIPLRFLTHPEQKTSRERGNEWRELIRGLRGTPMLAGMLFLSLADTLGSAAHNVGFPVISKLLTPDNASTTMGLLLATWAVGKFSGARLTSYLLCNRNLLKMEKLFFLGVALMSTGFILTFQQTSQLWLLVFAVWAGIGDGIAEVSLISRAQSEPETLRLPIFSLLTLMQMTGFGIGMLLVAPFYVWLPPSVVILIFHGLPLTVLVIILIWMRRFTTSKA</sequence>
<organism evidence="7">
    <name type="scientific">Xenorhabdus bovienii str. puntauvense</name>
    <dbReference type="NCBI Taxonomy" id="1398201"/>
    <lineage>
        <taxon>Bacteria</taxon>
        <taxon>Pseudomonadati</taxon>
        <taxon>Pseudomonadota</taxon>
        <taxon>Gammaproteobacteria</taxon>
        <taxon>Enterobacterales</taxon>
        <taxon>Morganellaceae</taxon>
        <taxon>Xenorhabdus</taxon>
    </lineage>
</organism>
<feature type="transmembrane region" description="Helical" evidence="6">
    <location>
        <begin position="315"/>
        <end position="336"/>
    </location>
</feature>